<dbReference type="PROSITE" id="PS50234">
    <property type="entry name" value="VWFA"/>
    <property type="match status" value="1"/>
</dbReference>
<dbReference type="GO" id="GO:0032991">
    <property type="term" value="C:protein-containing complex"/>
    <property type="evidence" value="ECO:0007669"/>
    <property type="project" value="UniProtKB-ARBA"/>
</dbReference>
<dbReference type="PANTHER" id="PTHR10338">
    <property type="entry name" value="INTER-ALPHA-TRYPSIN INHIBITOR HEAVY CHAIN FAMILY MEMBER"/>
    <property type="match status" value="1"/>
</dbReference>
<dbReference type="EMBL" id="OC003171">
    <property type="protein sequence ID" value="CAD7262906.1"/>
    <property type="molecule type" value="Genomic_DNA"/>
</dbReference>
<dbReference type="Pfam" id="PF13768">
    <property type="entry name" value="VWA_3"/>
    <property type="match status" value="1"/>
</dbReference>
<evidence type="ECO:0000259" key="1">
    <source>
        <dbReference type="PROSITE" id="PS50234"/>
    </source>
</evidence>
<dbReference type="SMART" id="SM00327">
    <property type="entry name" value="VWA"/>
    <property type="match status" value="1"/>
</dbReference>
<dbReference type="SUPFAM" id="SSF53300">
    <property type="entry name" value="vWA-like"/>
    <property type="match status" value="1"/>
</dbReference>
<dbReference type="InterPro" id="IPR013694">
    <property type="entry name" value="VIT"/>
</dbReference>
<dbReference type="PANTHER" id="PTHR10338:SF108">
    <property type="entry name" value="INTER-ALPHA-TRYPSIN INHIBITOR HEAVY CHAIN H4-LIKE PROTEIN"/>
    <property type="match status" value="1"/>
</dbReference>
<name>A0A7R9B002_TIMSH</name>
<sequence>MRNSSGSCSFNRAAMAPLRRSVRNAFLQVVLIINLLAATEQKGLGSYYPDYQTDPQGGQPGTDYDFLSDLDRVAPPEKGPYKPEVYDFHVMSRIQLRYATTVVSSKVVNPANFSQQYNFSVVIPEESFISGFEMTIDDQPYKAYVLEKRNARKRFKQAVSEGRAAAYIAQTNSSRSSQRFSVSLNLEPLSKVNFILSYEELLTRKLYGYKYVININPRQIVPNLLVEVRIDESCDIIYVKVPAFRHTDEIQDDNFNSATENNYLAEVEHPKPRMARVRWSASPQQQKDLNKEGVKGQLVILYDVNRTSHQDQVLISEQYFVHFFAPADLIPMRKHVTFVLDTSSSMFGEKLQQVKEAMNFILDNLGKADFFSLVFFSSKIKIWSPSESTTPKSKYSDYYRRSKEDKKLTTAVVVPASNPNIAKAKAYLHNFEAAATNINGALKKAFKVAQLGKKASKTLESYRSPSQVEKHVPPESMIIFLTDGQPTVGKTNSFNIVNGVCKKLNKWKKVSLFSLGFGSDVDMELLKMLSLKNSGFARRIYEASDAALQLRDFYREISSPLLANVTFRYVKDLVEQDTVTRNHFPQLYQGSELVVAGKVVVPGSEKLSGTVTYRAVDGPAELGVPEPETIQPWLGFSPGFMERMWAYLTIQQLLQDATMDTKHAAIKKQRAVRLALKVQGAHRKSDIWCGLKKFENLYLRPSGHHLSRHSFVTTETSMIIEKPNGETLVDIEPTDLEGSLGHSYNGRDSRIF</sequence>
<protein>
    <submittedName>
        <fullName evidence="3">Uncharacterized protein</fullName>
    </submittedName>
</protein>
<dbReference type="Pfam" id="PF08487">
    <property type="entry name" value="VIT"/>
    <property type="match status" value="1"/>
</dbReference>
<dbReference type="InterPro" id="IPR050934">
    <property type="entry name" value="ITIH"/>
</dbReference>
<evidence type="ECO:0000313" key="3">
    <source>
        <dbReference type="EMBL" id="CAD7262906.1"/>
    </source>
</evidence>
<feature type="domain" description="VIT" evidence="2">
    <location>
        <begin position="69"/>
        <end position="200"/>
    </location>
</feature>
<dbReference type="InterPro" id="IPR036465">
    <property type="entry name" value="vWFA_dom_sf"/>
</dbReference>
<dbReference type="InterPro" id="IPR002035">
    <property type="entry name" value="VWF_A"/>
</dbReference>
<reference evidence="3" key="1">
    <citation type="submission" date="2020-11" db="EMBL/GenBank/DDBJ databases">
        <authorList>
            <person name="Tran Van P."/>
        </authorList>
    </citation>
    <scope>NUCLEOTIDE SEQUENCE</scope>
</reference>
<accession>A0A7R9B002</accession>
<organism evidence="3">
    <name type="scientific">Timema shepardi</name>
    <name type="common">Walking stick</name>
    <dbReference type="NCBI Taxonomy" id="629360"/>
    <lineage>
        <taxon>Eukaryota</taxon>
        <taxon>Metazoa</taxon>
        <taxon>Ecdysozoa</taxon>
        <taxon>Arthropoda</taxon>
        <taxon>Hexapoda</taxon>
        <taxon>Insecta</taxon>
        <taxon>Pterygota</taxon>
        <taxon>Neoptera</taxon>
        <taxon>Polyneoptera</taxon>
        <taxon>Phasmatodea</taxon>
        <taxon>Timematodea</taxon>
        <taxon>Timematoidea</taxon>
        <taxon>Timematidae</taxon>
        <taxon>Timema</taxon>
    </lineage>
</organism>
<dbReference type="AlphaFoldDB" id="A0A7R9B002"/>
<dbReference type="Gene3D" id="3.40.50.410">
    <property type="entry name" value="von Willebrand factor, type A domain"/>
    <property type="match status" value="1"/>
</dbReference>
<dbReference type="SMART" id="SM00609">
    <property type="entry name" value="VIT"/>
    <property type="match status" value="1"/>
</dbReference>
<evidence type="ECO:0000259" key="2">
    <source>
        <dbReference type="PROSITE" id="PS51468"/>
    </source>
</evidence>
<proteinExistence type="predicted"/>
<feature type="domain" description="VWFA" evidence="1">
    <location>
        <begin position="335"/>
        <end position="557"/>
    </location>
</feature>
<gene>
    <name evidence="3" type="ORF">TSIB3V08_LOCUS7002</name>
</gene>
<dbReference type="PROSITE" id="PS51468">
    <property type="entry name" value="VIT"/>
    <property type="match status" value="1"/>
</dbReference>